<keyword evidence="1" id="KW-0472">Membrane</keyword>
<dbReference type="Proteomes" id="UP001165122">
    <property type="component" value="Unassembled WGS sequence"/>
</dbReference>
<keyword evidence="1" id="KW-1133">Transmembrane helix</keyword>
<dbReference type="AlphaFoldDB" id="A0A9W7E6Z7"/>
<keyword evidence="3" id="KW-1185">Reference proteome</keyword>
<organism evidence="2 3">
    <name type="scientific">Triparma laevis f. longispina</name>
    <dbReference type="NCBI Taxonomy" id="1714387"/>
    <lineage>
        <taxon>Eukaryota</taxon>
        <taxon>Sar</taxon>
        <taxon>Stramenopiles</taxon>
        <taxon>Ochrophyta</taxon>
        <taxon>Bolidophyceae</taxon>
        <taxon>Parmales</taxon>
        <taxon>Triparmaceae</taxon>
        <taxon>Triparma</taxon>
    </lineage>
</organism>
<sequence>MCSLEFFDDPSLLVVAWRRILELLVLAMLPVAEKKVQGKKKQQQTKKKDPRKLEIFDAFAALGLACLWVRDFDDAIS</sequence>
<dbReference type="EMBL" id="BRXW01000625">
    <property type="protein sequence ID" value="GMH70639.1"/>
    <property type="molecule type" value="Genomic_DNA"/>
</dbReference>
<proteinExistence type="predicted"/>
<feature type="transmembrane region" description="Helical" evidence="1">
    <location>
        <begin position="53"/>
        <end position="70"/>
    </location>
</feature>
<feature type="transmembrane region" description="Helical" evidence="1">
    <location>
        <begin position="12"/>
        <end position="32"/>
    </location>
</feature>
<name>A0A9W7E6Z7_9STRA</name>
<evidence type="ECO:0000313" key="3">
    <source>
        <dbReference type="Proteomes" id="UP001165122"/>
    </source>
</evidence>
<evidence type="ECO:0000256" key="1">
    <source>
        <dbReference type="SAM" id="Phobius"/>
    </source>
</evidence>
<evidence type="ECO:0000313" key="2">
    <source>
        <dbReference type="EMBL" id="GMH70639.1"/>
    </source>
</evidence>
<protein>
    <submittedName>
        <fullName evidence="2">Uncharacterized protein</fullName>
    </submittedName>
</protein>
<keyword evidence="1" id="KW-0812">Transmembrane</keyword>
<accession>A0A9W7E6Z7</accession>
<comment type="caution">
    <text evidence="2">The sequence shown here is derived from an EMBL/GenBank/DDBJ whole genome shotgun (WGS) entry which is preliminary data.</text>
</comment>
<gene>
    <name evidence="2" type="ORF">TrLO_g7062</name>
</gene>
<reference evidence="3" key="1">
    <citation type="journal article" date="2023" name="Commun. Biol.">
        <title>Genome analysis of Parmales, the sister group of diatoms, reveals the evolutionary specialization of diatoms from phago-mixotrophs to photoautotrophs.</title>
        <authorList>
            <person name="Ban H."/>
            <person name="Sato S."/>
            <person name="Yoshikawa S."/>
            <person name="Yamada K."/>
            <person name="Nakamura Y."/>
            <person name="Ichinomiya M."/>
            <person name="Sato N."/>
            <person name="Blanc-Mathieu R."/>
            <person name="Endo H."/>
            <person name="Kuwata A."/>
            <person name="Ogata H."/>
        </authorList>
    </citation>
    <scope>NUCLEOTIDE SEQUENCE [LARGE SCALE GENOMIC DNA]</scope>
    <source>
        <strain evidence="3">NIES 3700</strain>
    </source>
</reference>